<name>A0A0F9T0F5_9ZZZZ</name>
<sequence>MILTKKKAIDLSIELWEFLTKTGKEKGDWSEWGKYQKYASNKQGVIDRRCFLCEYNEHKGGGSHCSACSYMERFGHCNHEGHYYNSWDKTRTPRTRKKYAKLFLEQLYQLRSKK</sequence>
<accession>A0A0F9T0F5</accession>
<comment type="caution">
    <text evidence="1">The sequence shown here is derived from an EMBL/GenBank/DDBJ whole genome shotgun (WGS) entry which is preliminary data.</text>
</comment>
<organism evidence="1">
    <name type="scientific">marine sediment metagenome</name>
    <dbReference type="NCBI Taxonomy" id="412755"/>
    <lineage>
        <taxon>unclassified sequences</taxon>
        <taxon>metagenomes</taxon>
        <taxon>ecological metagenomes</taxon>
    </lineage>
</organism>
<protein>
    <submittedName>
        <fullName evidence="1">Uncharacterized protein</fullName>
    </submittedName>
</protein>
<dbReference type="AlphaFoldDB" id="A0A0F9T0F5"/>
<dbReference type="EMBL" id="LAZR01000321">
    <property type="protein sequence ID" value="KKN74695.1"/>
    <property type="molecule type" value="Genomic_DNA"/>
</dbReference>
<proteinExistence type="predicted"/>
<reference evidence="1" key="1">
    <citation type="journal article" date="2015" name="Nature">
        <title>Complex archaea that bridge the gap between prokaryotes and eukaryotes.</title>
        <authorList>
            <person name="Spang A."/>
            <person name="Saw J.H."/>
            <person name="Jorgensen S.L."/>
            <person name="Zaremba-Niedzwiedzka K."/>
            <person name="Martijn J."/>
            <person name="Lind A.E."/>
            <person name="van Eijk R."/>
            <person name="Schleper C."/>
            <person name="Guy L."/>
            <person name="Ettema T.J."/>
        </authorList>
    </citation>
    <scope>NUCLEOTIDE SEQUENCE</scope>
</reference>
<gene>
    <name evidence="1" type="ORF">LCGC14_0387370</name>
</gene>
<evidence type="ECO:0000313" key="1">
    <source>
        <dbReference type="EMBL" id="KKN74695.1"/>
    </source>
</evidence>